<dbReference type="InterPro" id="IPR036837">
    <property type="entry name" value="Cation_efflux_CTD_sf"/>
</dbReference>
<comment type="subcellular location">
    <subcellularLocation>
        <location evidence="1">Membrane</location>
        <topology evidence="1">Multi-pass membrane protein</topology>
    </subcellularLocation>
</comment>
<gene>
    <name evidence="12" type="primary">czcD</name>
    <name evidence="12" type="ORF">NCTC11820_01298</name>
</gene>
<dbReference type="GO" id="GO:0005385">
    <property type="term" value="F:zinc ion transmembrane transporter activity"/>
    <property type="evidence" value="ECO:0007669"/>
    <property type="project" value="TreeGrafter"/>
</dbReference>
<dbReference type="InterPro" id="IPR027470">
    <property type="entry name" value="Cation_efflux_CTD"/>
</dbReference>
<dbReference type="Pfam" id="PF01545">
    <property type="entry name" value="Cation_efflux"/>
    <property type="match status" value="1"/>
</dbReference>
<dbReference type="NCBIfam" id="TIGR01297">
    <property type="entry name" value="CDF"/>
    <property type="match status" value="1"/>
</dbReference>
<comment type="similarity">
    <text evidence="2">Belongs to the cation diffusion facilitator (CDF) transporter (TC 2.A.4) family. SLC30A subfamily.</text>
</comment>
<evidence type="ECO:0000256" key="4">
    <source>
        <dbReference type="ARBA" id="ARBA00022692"/>
    </source>
</evidence>
<keyword evidence="4 9" id="KW-0812">Transmembrane</keyword>
<dbReference type="InterPro" id="IPR002524">
    <property type="entry name" value="Cation_efflux"/>
</dbReference>
<feature type="domain" description="Cation efflux protein transmembrane" evidence="10">
    <location>
        <begin position="50"/>
        <end position="240"/>
    </location>
</feature>
<dbReference type="AlphaFoldDB" id="A0A2X3APT7"/>
<reference evidence="12 13" key="1">
    <citation type="submission" date="2018-06" db="EMBL/GenBank/DDBJ databases">
        <authorList>
            <consortium name="Pathogen Informatics"/>
            <person name="Doyle S."/>
        </authorList>
    </citation>
    <scope>NUCLEOTIDE SEQUENCE [LARGE SCALE GENOMIC DNA]</scope>
    <source>
        <strain evidence="12 13">NCTC11820</strain>
    </source>
</reference>
<evidence type="ECO:0000256" key="7">
    <source>
        <dbReference type="ARBA" id="ARBA00023136"/>
    </source>
</evidence>
<dbReference type="GeneID" id="55565414"/>
<dbReference type="SUPFAM" id="SSF160240">
    <property type="entry name" value="Cation efflux protein cytoplasmic domain-like"/>
    <property type="match status" value="1"/>
</dbReference>
<evidence type="ECO:0000313" key="13">
    <source>
        <dbReference type="Proteomes" id="UP000250245"/>
    </source>
</evidence>
<sequence length="336" mass="36116">MSHHQEGQDSRNPHESCGSDGHSAGHSRPHAHTHAHTHTHSHEAGRGQLRAALAVTFTVLLAEIVGAALTGSLTLLVDLGHMLTDCAGLTFALVAASLQHRPATDRLTWGWRRAEVISAALQSLLLICIGVFASIEAIKRLIHPETIEAQALLAVGIIGLLGNLISLTILLSSRQNNLNLRAAFLEVLNDSLGSVAVIISAVVMRLTGWIQIDSVTALVIAALIVPRAIMILRPAGAILLESTPPDLDLDQVRAHLLELPHVLAVHDLHASAVSSDLPVLSAHVVLADECFHDGHSLEILSEIENCLQNHHGISIFHTTVQLEPASRAQLHRDNWH</sequence>
<dbReference type="InterPro" id="IPR027469">
    <property type="entry name" value="Cation_efflux_TMD_sf"/>
</dbReference>
<dbReference type="EMBL" id="UASJ01000001">
    <property type="protein sequence ID" value="SQB65019.1"/>
    <property type="molecule type" value="Genomic_DNA"/>
</dbReference>
<keyword evidence="3" id="KW-0813">Transport</keyword>
<dbReference type="Pfam" id="PF16916">
    <property type="entry name" value="ZT_dimer"/>
    <property type="match status" value="1"/>
</dbReference>
<accession>A0A2X3APT7</accession>
<feature type="transmembrane region" description="Helical" evidence="9">
    <location>
        <begin position="119"/>
        <end position="138"/>
    </location>
</feature>
<dbReference type="PANTHER" id="PTHR11562:SF17">
    <property type="entry name" value="RE54080P-RELATED"/>
    <property type="match status" value="1"/>
</dbReference>
<evidence type="ECO:0000256" key="9">
    <source>
        <dbReference type="SAM" id="Phobius"/>
    </source>
</evidence>
<feature type="region of interest" description="Disordered" evidence="8">
    <location>
        <begin position="1"/>
        <end position="45"/>
    </location>
</feature>
<name>A0A2X3APT7_9ACTO</name>
<dbReference type="InterPro" id="IPR058533">
    <property type="entry name" value="Cation_efflux_TM"/>
</dbReference>
<dbReference type="GO" id="GO:0005886">
    <property type="term" value="C:plasma membrane"/>
    <property type="evidence" value="ECO:0007669"/>
    <property type="project" value="TreeGrafter"/>
</dbReference>
<dbReference type="Proteomes" id="UP000250245">
    <property type="component" value="Unassembled WGS sequence"/>
</dbReference>
<dbReference type="InterPro" id="IPR050681">
    <property type="entry name" value="CDF/SLC30A"/>
</dbReference>
<evidence type="ECO:0000256" key="1">
    <source>
        <dbReference type="ARBA" id="ARBA00004141"/>
    </source>
</evidence>
<evidence type="ECO:0000259" key="10">
    <source>
        <dbReference type="Pfam" id="PF01545"/>
    </source>
</evidence>
<feature type="transmembrane region" description="Helical" evidence="9">
    <location>
        <begin position="150"/>
        <end position="171"/>
    </location>
</feature>
<organism evidence="12 13">
    <name type="scientific">Mobiluncus curtisii</name>
    <dbReference type="NCBI Taxonomy" id="2051"/>
    <lineage>
        <taxon>Bacteria</taxon>
        <taxon>Bacillati</taxon>
        <taxon>Actinomycetota</taxon>
        <taxon>Actinomycetes</taxon>
        <taxon>Actinomycetales</taxon>
        <taxon>Actinomycetaceae</taxon>
        <taxon>Mobiluncus</taxon>
    </lineage>
</organism>
<evidence type="ECO:0000256" key="8">
    <source>
        <dbReference type="SAM" id="MobiDB-lite"/>
    </source>
</evidence>
<proteinExistence type="inferred from homology"/>
<evidence type="ECO:0000259" key="11">
    <source>
        <dbReference type="Pfam" id="PF16916"/>
    </source>
</evidence>
<feature type="domain" description="Cation efflux protein cytoplasmic" evidence="11">
    <location>
        <begin position="244"/>
        <end position="324"/>
    </location>
</feature>
<dbReference type="Gene3D" id="1.20.1510.10">
    <property type="entry name" value="Cation efflux protein transmembrane domain"/>
    <property type="match status" value="1"/>
</dbReference>
<dbReference type="RefSeq" id="WP_041798013.1">
    <property type="nucleotide sequence ID" value="NZ_CP068112.1"/>
</dbReference>
<keyword evidence="7 9" id="KW-0472">Membrane</keyword>
<protein>
    <submittedName>
        <fullName evidence="12">Cadmium, cobalt and zinc/H(+)-K(+) antiporter</fullName>
    </submittedName>
</protein>
<evidence type="ECO:0000256" key="3">
    <source>
        <dbReference type="ARBA" id="ARBA00022448"/>
    </source>
</evidence>
<dbReference type="SUPFAM" id="SSF161111">
    <property type="entry name" value="Cation efflux protein transmembrane domain-like"/>
    <property type="match status" value="1"/>
</dbReference>
<feature type="transmembrane region" description="Helical" evidence="9">
    <location>
        <begin position="51"/>
        <end position="73"/>
    </location>
</feature>
<feature type="compositionally biased region" description="Basic residues" evidence="8">
    <location>
        <begin position="25"/>
        <end position="39"/>
    </location>
</feature>
<feature type="compositionally biased region" description="Basic and acidic residues" evidence="8">
    <location>
        <begin position="1"/>
        <end position="14"/>
    </location>
</feature>
<evidence type="ECO:0000256" key="6">
    <source>
        <dbReference type="ARBA" id="ARBA00023065"/>
    </source>
</evidence>
<evidence type="ECO:0000313" key="12">
    <source>
        <dbReference type="EMBL" id="SQB65019.1"/>
    </source>
</evidence>
<keyword evidence="5 9" id="KW-1133">Transmembrane helix</keyword>
<keyword evidence="6" id="KW-0406">Ion transport</keyword>
<feature type="transmembrane region" description="Helical" evidence="9">
    <location>
        <begin position="209"/>
        <end position="229"/>
    </location>
</feature>
<evidence type="ECO:0000256" key="5">
    <source>
        <dbReference type="ARBA" id="ARBA00022989"/>
    </source>
</evidence>
<dbReference type="PANTHER" id="PTHR11562">
    <property type="entry name" value="CATION EFFLUX PROTEIN/ ZINC TRANSPORTER"/>
    <property type="match status" value="1"/>
</dbReference>
<evidence type="ECO:0000256" key="2">
    <source>
        <dbReference type="ARBA" id="ARBA00008873"/>
    </source>
</evidence>
<feature type="transmembrane region" description="Helical" evidence="9">
    <location>
        <begin position="183"/>
        <end position="203"/>
    </location>
</feature>